<protein>
    <recommendedName>
        <fullName evidence="4">Aminoglycoside N(3)-acetyltransferase</fullName>
        <ecNumber evidence="4">2.3.1.-</ecNumber>
    </recommendedName>
</protein>
<dbReference type="PANTHER" id="PTHR11104">
    <property type="entry name" value="AMINOGLYCOSIDE N3-ACETYLTRANSFERASE"/>
    <property type="match status" value="1"/>
</dbReference>
<proteinExistence type="inferred from homology"/>
<sequence>MSVPQLAPHTVATVAADLRALGLTGGDTVIVHSSVRSIGFVAGDVQAVVRALLDVLGPAGTLVVPTHTPGNTDPADWVNPPVPADWWPVIRANGPGFDPLRTPSHRMGILPETVRTWPGARRSDHPQVSFAALGAEAAEIVADHAPAEAFGDGSPLGAIYRLGGKVLLIGCGHRRNTSLHLAEARQEQPPMTDYGSAVLGPDGAARWLTWTAPDHDVVHFEEIGAAFEATGAVTIGTVGEATARLMPQRELVDFATGWLARVS</sequence>
<dbReference type="EC" id="2.3.1.-" evidence="4"/>
<dbReference type="InterPro" id="IPR003679">
    <property type="entry name" value="Amioglycoside_AcTrfase"/>
</dbReference>
<dbReference type="InterPro" id="IPR028345">
    <property type="entry name" value="Antibiotic_NAT-like"/>
</dbReference>
<accession>A0A7W7M8W9</accession>
<keyword evidence="4" id="KW-0046">Antibiotic resistance</keyword>
<dbReference type="PANTHER" id="PTHR11104:SF0">
    <property type="entry name" value="SPBETA PROPHAGE-DERIVED AMINOGLYCOSIDE N(3')-ACETYLTRANSFERASE-LIKE PROTEIN YOKD"/>
    <property type="match status" value="1"/>
</dbReference>
<evidence type="ECO:0000256" key="4">
    <source>
        <dbReference type="RuleBase" id="RU365031"/>
    </source>
</evidence>
<dbReference type="GO" id="GO:0046677">
    <property type="term" value="P:response to antibiotic"/>
    <property type="evidence" value="ECO:0007669"/>
    <property type="project" value="UniProtKB-KW"/>
</dbReference>
<dbReference type="GO" id="GO:0046353">
    <property type="term" value="F:aminoglycoside 3-N-acetyltransferase activity"/>
    <property type="evidence" value="ECO:0007669"/>
    <property type="project" value="UniProtKB-EC"/>
</dbReference>
<evidence type="ECO:0000256" key="2">
    <source>
        <dbReference type="ARBA" id="ARBA00022679"/>
    </source>
</evidence>
<dbReference type="RefSeq" id="WP_239177961.1">
    <property type="nucleotide sequence ID" value="NZ_BAABFG010000005.1"/>
</dbReference>
<evidence type="ECO:0000313" key="5">
    <source>
        <dbReference type="EMBL" id="MBB4741364.1"/>
    </source>
</evidence>
<dbReference type="Pfam" id="PF02522">
    <property type="entry name" value="Antibiotic_NAT"/>
    <property type="match status" value="1"/>
</dbReference>
<comment type="similarity">
    <text evidence="1 4">Belongs to the antibiotic N-acetyltransferase family.</text>
</comment>
<comment type="catalytic activity">
    <reaction evidence="4">
        <text>a 2-deoxystreptamine antibiotic + acetyl-CoA = an N(3)-acetyl-2-deoxystreptamine antibiotic + CoA + H(+)</text>
        <dbReference type="Rhea" id="RHEA:12665"/>
        <dbReference type="ChEBI" id="CHEBI:15378"/>
        <dbReference type="ChEBI" id="CHEBI:57287"/>
        <dbReference type="ChEBI" id="CHEBI:57288"/>
        <dbReference type="ChEBI" id="CHEBI:57921"/>
        <dbReference type="ChEBI" id="CHEBI:77452"/>
        <dbReference type="EC" id="2.3.1.81"/>
    </reaction>
</comment>
<evidence type="ECO:0000256" key="1">
    <source>
        <dbReference type="ARBA" id="ARBA00006383"/>
    </source>
</evidence>
<name>A0A7W7M8W9_9ACTN</name>
<gene>
    <name evidence="5" type="ORF">BJY16_004823</name>
</gene>
<reference evidence="5 6" key="1">
    <citation type="submission" date="2020-08" db="EMBL/GenBank/DDBJ databases">
        <title>Sequencing the genomes of 1000 actinobacteria strains.</title>
        <authorList>
            <person name="Klenk H.-P."/>
        </authorList>
    </citation>
    <scope>NUCLEOTIDE SEQUENCE [LARGE SCALE GENOMIC DNA]</scope>
    <source>
        <strain evidence="5 6">DSM 45809</strain>
    </source>
</reference>
<organism evidence="5 6">
    <name type="scientific">Actinoplanes octamycinicus</name>
    <dbReference type="NCBI Taxonomy" id="135948"/>
    <lineage>
        <taxon>Bacteria</taxon>
        <taxon>Bacillati</taxon>
        <taxon>Actinomycetota</taxon>
        <taxon>Actinomycetes</taxon>
        <taxon>Micromonosporales</taxon>
        <taxon>Micromonosporaceae</taxon>
        <taxon>Actinoplanes</taxon>
    </lineage>
</organism>
<dbReference type="Proteomes" id="UP000546162">
    <property type="component" value="Unassembled WGS sequence"/>
</dbReference>
<keyword evidence="2 4" id="KW-0808">Transferase</keyword>
<keyword evidence="6" id="KW-1185">Reference proteome</keyword>
<keyword evidence="3 4" id="KW-0012">Acyltransferase</keyword>
<dbReference type="EMBL" id="JACHNB010000001">
    <property type="protein sequence ID" value="MBB4741364.1"/>
    <property type="molecule type" value="Genomic_DNA"/>
</dbReference>
<evidence type="ECO:0000313" key="6">
    <source>
        <dbReference type="Proteomes" id="UP000546162"/>
    </source>
</evidence>
<evidence type="ECO:0000256" key="3">
    <source>
        <dbReference type="ARBA" id="ARBA00023315"/>
    </source>
</evidence>
<comment type="caution">
    <text evidence="5">The sequence shown here is derived from an EMBL/GenBank/DDBJ whole genome shotgun (WGS) entry which is preliminary data.</text>
</comment>
<dbReference type="SUPFAM" id="SSF110710">
    <property type="entry name" value="TTHA0583/YokD-like"/>
    <property type="match status" value="1"/>
</dbReference>
<dbReference type="AlphaFoldDB" id="A0A7W7M8W9"/>